<dbReference type="Proteomes" id="UP000778797">
    <property type="component" value="Unassembled WGS sequence"/>
</dbReference>
<keyword evidence="5" id="KW-0732">Signal</keyword>
<reference evidence="8" key="1">
    <citation type="submission" date="2021-03" db="EMBL/GenBank/DDBJ databases">
        <title>Genome of Cognatishimia sp. F0-27.</title>
        <authorList>
            <person name="Ping X."/>
        </authorList>
    </citation>
    <scope>NUCLEOTIDE SEQUENCE [LARGE SCALE GENOMIC DNA]</scope>
    <source>
        <strain evidence="8">E313</strain>
    </source>
</reference>
<keyword evidence="4" id="KW-0812">Transmembrane</keyword>
<dbReference type="CDD" id="cd06170">
    <property type="entry name" value="LuxR_C_like"/>
    <property type="match status" value="1"/>
</dbReference>
<organism evidence="7 8">
    <name type="scientific">Winogradskyella immobilis</name>
    <dbReference type="NCBI Taxonomy" id="2816852"/>
    <lineage>
        <taxon>Bacteria</taxon>
        <taxon>Pseudomonadati</taxon>
        <taxon>Bacteroidota</taxon>
        <taxon>Flavobacteriia</taxon>
        <taxon>Flavobacteriales</taxon>
        <taxon>Flavobacteriaceae</taxon>
        <taxon>Winogradskyella</taxon>
    </lineage>
</organism>
<dbReference type="PROSITE" id="PS00622">
    <property type="entry name" value="HTH_LUXR_1"/>
    <property type="match status" value="1"/>
</dbReference>
<evidence type="ECO:0000256" key="1">
    <source>
        <dbReference type="ARBA" id="ARBA00023015"/>
    </source>
</evidence>
<dbReference type="InterPro" id="IPR000792">
    <property type="entry name" value="Tscrpt_reg_LuxR_C"/>
</dbReference>
<feature type="domain" description="HTH luxR-type" evidence="6">
    <location>
        <begin position="276"/>
        <end position="338"/>
    </location>
</feature>
<accession>A0ABS8EQ21</accession>
<keyword evidence="4" id="KW-1133">Transmembrane helix</keyword>
<keyword evidence="8" id="KW-1185">Reference proteome</keyword>
<feature type="chain" id="PRO_5047173976" evidence="5">
    <location>
        <begin position="22"/>
        <end position="338"/>
    </location>
</feature>
<protein>
    <submittedName>
        <fullName evidence="7">Helix-turn-helix transcriptional regulator</fullName>
    </submittedName>
</protein>
<dbReference type="Gene3D" id="1.10.10.10">
    <property type="entry name" value="Winged helix-like DNA-binding domain superfamily/Winged helix DNA-binding domain"/>
    <property type="match status" value="1"/>
</dbReference>
<dbReference type="PRINTS" id="PR00038">
    <property type="entry name" value="HTHLUXR"/>
</dbReference>
<dbReference type="InterPro" id="IPR036388">
    <property type="entry name" value="WH-like_DNA-bd_sf"/>
</dbReference>
<name>A0ABS8EQ21_9FLAO</name>
<evidence type="ECO:0000256" key="5">
    <source>
        <dbReference type="SAM" id="SignalP"/>
    </source>
</evidence>
<dbReference type="PROSITE" id="PS50043">
    <property type="entry name" value="HTH_LUXR_2"/>
    <property type="match status" value="1"/>
</dbReference>
<dbReference type="InterPro" id="IPR016032">
    <property type="entry name" value="Sig_transdc_resp-reg_C-effctor"/>
</dbReference>
<evidence type="ECO:0000313" key="7">
    <source>
        <dbReference type="EMBL" id="MCC1485087.1"/>
    </source>
</evidence>
<reference evidence="8" key="2">
    <citation type="submission" date="2023-07" db="EMBL/GenBank/DDBJ databases">
        <title>Genome of Winogradskyella sp. E313.</title>
        <authorList>
            <person name="Zhou Y."/>
        </authorList>
    </citation>
    <scope>NUCLEOTIDE SEQUENCE [LARGE SCALE GENOMIC DNA]</scope>
    <source>
        <strain evidence="8">E313</strain>
    </source>
</reference>
<dbReference type="SMART" id="SM00421">
    <property type="entry name" value="HTH_LUXR"/>
    <property type="match status" value="1"/>
</dbReference>
<gene>
    <name evidence="7" type="ORF">J1C55_10840</name>
</gene>
<dbReference type="EMBL" id="JAFMPT010000015">
    <property type="protein sequence ID" value="MCC1485087.1"/>
    <property type="molecule type" value="Genomic_DNA"/>
</dbReference>
<evidence type="ECO:0000259" key="6">
    <source>
        <dbReference type="PROSITE" id="PS50043"/>
    </source>
</evidence>
<keyword evidence="1" id="KW-0805">Transcription regulation</keyword>
<dbReference type="Pfam" id="PF00196">
    <property type="entry name" value="GerE"/>
    <property type="match status" value="1"/>
</dbReference>
<dbReference type="PANTHER" id="PTHR44688">
    <property type="entry name" value="DNA-BINDING TRANSCRIPTIONAL ACTIVATOR DEVR_DOSR"/>
    <property type="match status" value="1"/>
</dbReference>
<evidence type="ECO:0000256" key="4">
    <source>
        <dbReference type="SAM" id="Phobius"/>
    </source>
</evidence>
<evidence type="ECO:0000313" key="8">
    <source>
        <dbReference type="Proteomes" id="UP000778797"/>
    </source>
</evidence>
<keyword evidence="4" id="KW-0472">Membrane</keyword>
<keyword evidence="3" id="KW-0804">Transcription</keyword>
<proteinExistence type="predicted"/>
<evidence type="ECO:0000256" key="3">
    <source>
        <dbReference type="ARBA" id="ARBA00023163"/>
    </source>
</evidence>
<feature type="signal peptide" evidence="5">
    <location>
        <begin position="1"/>
        <end position="21"/>
    </location>
</feature>
<dbReference type="SUPFAM" id="SSF46894">
    <property type="entry name" value="C-terminal effector domain of the bipartite response regulators"/>
    <property type="match status" value="1"/>
</dbReference>
<dbReference type="PANTHER" id="PTHR44688:SF16">
    <property type="entry name" value="DNA-BINDING TRANSCRIPTIONAL ACTIVATOR DEVR_DOSR"/>
    <property type="match status" value="1"/>
</dbReference>
<feature type="transmembrane region" description="Helical" evidence="4">
    <location>
        <begin position="246"/>
        <end position="267"/>
    </location>
</feature>
<evidence type="ECO:0000256" key="2">
    <source>
        <dbReference type="ARBA" id="ARBA00023125"/>
    </source>
</evidence>
<keyword evidence="2" id="KW-0238">DNA-binding</keyword>
<dbReference type="RefSeq" id="WP_227477580.1">
    <property type="nucleotide sequence ID" value="NZ_JAFMPT010000015.1"/>
</dbReference>
<sequence length="338" mass="38870">MFKNIYLYTVFVFCFSFYSSAQLDKNKGSIIQGEIELDTTIWESKAYLSYIPTFDYMSAISYDMIVSATEIDSSGHFSFNISFLPESNQLYRIHIPKKNTSPISLIIGGKDENHMFLIASKTSSITINNKVSTSLFNYISFVDDATNTDLQHVIRITKSEDDIDFNATLMQRQLIKDTMIAELKSIAEQNQNPLVSLYALYESNLDINNKNDNQFIGEFYKKWNSEDSPYFNTFRNTYPIKQTNNYYFILIGLGLVLLIAGYAYQLFHRKKKGSIHKKQLQSLSIQERKILGLIQQGLSNKQISEECHIELSTVKSHVNNIYSKLNIKSRKEAITISV</sequence>
<comment type="caution">
    <text evidence="7">The sequence shown here is derived from an EMBL/GenBank/DDBJ whole genome shotgun (WGS) entry which is preliminary data.</text>
</comment>